<evidence type="ECO:0000313" key="16">
    <source>
        <dbReference type="EMBL" id="MBB5018577.1"/>
    </source>
</evidence>
<evidence type="ECO:0000256" key="8">
    <source>
        <dbReference type="ARBA" id="ARBA00022833"/>
    </source>
</evidence>
<dbReference type="Pfam" id="PF13155">
    <property type="entry name" value="Toprim_2"/>
    <property type="match status" value="1"/>
</dbReference>
<sequence>MSRIPDSFIQDLLNRVDIVDVVDRYVPLKKSGSEYKACCPFHNEKTPSFYVSPVKQFYHCFGCGANGTVITFVMEHAGLNFIEAVTELAQSVGMQVPAEERTPEARQAAQKRAEVEALDLPGVMRAACIYYRNQLKQAPHAIQYLKRRGVSGEIAARFGLGFAPDGWSGLKGAFTDYDTNPALIESGLVKEKDGRRYDFFNDRVMFPIVNQRGAIIGFGGRVMDKGEPKYLNSPETVLFEKGRELYGLYQARQAIRDAGKVLVVEGYMDVVSLAQYGVGYAVATLGTATTAIHLQKLMRHTDHLVFCFDGDKAGRKAAWRALENALPQLQDDKRLDFLFLPEDEDPDSYVRHFGKEAFEDVMARDALPLTAFMLRELSAKVDLQTDEGRARMIKLAQPLITQIPAQALSLMLRKRLAEILGIESDELDRLLGIRVAQSRYGKSRSKPVPFRTGRRQAPSIERKVIEWFLRAPGWAQHIALPAWAGEHPEMAALYALYEYLIEHPGLATAAQVLECFRESEHEGVLRRVLSTAMEEHEEFSDEEAWVELNDAVTRLIEYVSKQQWRGQMTHVMTDKNFSPSSLSEEEKELLRQLALAKSQPASD</sequence>
<dbReference type="Gene3D" id="3.90.580.10">
    <property type="entry name" value="Zinc finger, CHC2-type domain"/>
    <property type="match status" value="1"/>
</dbReference>
<proteinExistence type="inferred from homology"/>
<dbReference type="Gene3D" id="3.90.980.10">
    <property type="entry name" value="DNA primase, catalytic core, N-terminal domain"/>
    <property type="match status" value="1"/>
</dbReference>
<comment type="caution">
    <text evidence="16">The sequence shown here is derived from an EMBL/GenBank/DDBJ whole genome shotgun (WGS) entry which is preliminary data.</text>
</comment>
<dbReference type="SMART" id="SM00493">
    <property type="entry name" value="TOPRIM"/>
    <property type="match status" value="1"/>
</dbReference>
<keyword evidence="11 12" id="KW-0804">Transcription</keyword>
<dbReference type="InterPro" id="IPR013173">
    <property type="entry name" value="DNA_primase_DnaG_DnaB-bd_dom"/>
</dbReference>
<dbReference type="InterPro" id="IPR037068">
    <property type="entry name" value="DNA_primase_core_N_sf"/>
</dbReference>
<dbReference type="PANTHER" id="PTHR30313">
    <property type="entry name" value="DNA PRIMASE"/>
    <property type="match status" value="1"/>
</dbReference>
<evidence type="ECO:0000256" key="14">
    <source>
        <dbReference type="PIRSR" id="PIRSR002811-1"/>
    </source>
</evidence>
<comment type="similarity">
    <text evidence="12 13">Belongs to the DnaG primase family.</text>
</comment>
<keyword evidence="3 12" id="KW-0808">Transferase</keyword>
<dbReference type="FunFam" id="3.40.1360.10:FF:000002">
    <property type="entry name" value="DNA primase"/>
    <property type="match status" value="1"/>
</dbReference>
<feature type="domain" description="Toprim" evidence="15">
    <location>
        <begin position="259"/>
        <end position="341"/>
    </location>
</feature>
<dbReference type="Pfam" id="PF08275">
    <property type="entry name" value="DNAG_N"/>
    <property type="match status" value="1"/>
</dbReference>
<dbReference type="GO" id="GO:0000428">
    <property type="term" value="C:DNA-directed RNA polymerase complex"/>
    <property type="evidence" value="ECO:0007669"/>
    <property type="project" value="UniProtKB-KW"/>
</dbReference>
<dbReference type="Pfam" id="PF01807">
    <property type="entry name" value="Zn_ribbon_DnaG"/>
    <property type="match status" value="1"/>
</dbReference>
<dbReference type="GO" id="GO:0003677">
    <property type="term" value="F:DNA binding"/>
    <property type="evidence" value="ECO:0007669"/>
    <property type="project" value="UniProtKB-KW"/>
</dbReference>
<dbReference type="PANTHER" id="PTHR30313:SF2">
    <property type="entry name" value="DNA PRIMASE"/>
    <property type="match status" value="1"/>
</dbReference>
<organism evidence="16 17">
    <name type="scientific">Chitinivorax tropicus</name>
    <dbReference type="NCBI Taxonomy" id="714531"/>
    <lineage>
        <taxon>Bacteria</taxon>
        <taxon>Pseudomonadati</taxon>
        <taxon>Pseudomonadota</taxon>
        <taxon>Betaproteobacteria</taxon>
        <taxon>Chitinivorax</taxon>
    </lineage>
</organism>
<dbReference type="InterPro" id="IPR036977">
    <property type="entry name" value="DNA_primase_Znf_CHC2"/>
</dbReference>
<dbReference type="InterPro" id="IPR016136">
    <property type="entry name" value="DNA_helicase_N/primase_C"/>
</dbReference>
<keyword evidence="8 12" id="KW-0862">Zinc</keyword>
<dbReference type="InterPro" id="IPR019475">
    <property type="entry name" value="DNA_primase_DnaB-bd"/>
</dbReference>
<comment type="cofactor">
    <cofactor evidence="12 13 14">
        <name>Zn(2+)</name>
        <dbReference type="ChEBI" id="CHEBI:29105"/>
    </cofactor>
    <text evidence="12 13 14">Binds 1 zinc ion per monomer.</text>
</comment>
<feature type="zinc finger region" description="CHC2-type" evidence="12 14">
    <location>
        <begin position="39"/>
        <end position="63"/>
    </location>
</feature>
<dbReference type="GO" id="GO:0008270">
    <property type="term" value="F:zinc ion binding"/>
    <property type="evidence" value="ECO:0007669"/>
    <property type="project" value="UniProtKB-UniRule"/>
</dbReference>
<dbReference type="GO" id="GO:0005737">
    <property type="term" value="C:cytoplasm"/>
    <property type="evidence" value="ECO:0007669"/>
    <property type="project" value="TreeGrafter"/>
</dbReference>
<evidence type="ECO:0000256" key="9">
    <source>
        <dbReference type="ARBA" id="ARBA00022842"/>
    </source>
</evidence>
<gene>
    <name evidence="12" type="primary">dnaG</name>
    <name evidence="16" type="ORF">HNQ59_001868</name>
</gene>
<dbReference type="Gene3D" id="1.10.860.10">
    <property type="entry name" value="DNAb Helicase, Chain A"/>
    <property type="match status" value="1"/>
</dbReference>
<evidence type="ECO:0000256" key="7">
    <source>
        <dbReference type="ARBA" id="ARBA00022771"/>
    </source>
</evidence>
<dbReference type="PIRSF" id="PIRSF002811">
    <property type="entry name" value="DnaG"/>
    <property type="match status" value="1"/>
</dbReference>
<name>A0A840MNK1_9PROT</name>
<dbReference type="InterPro" id="IPR034151">
    <property type="entry name" value="TOPRIM_DnaG_bac"/>
</dbReference>
<dbReference type="FunFam" id="3.90.580.10:FF:000001">
    <property type="entry name" value="DNA primase"/>
    <property type="match status" value="1"/>
</dbReference>
<dbReference type="NCBIfam" id="TIGR01391">
    <property type="entry name" value="dnaG"/>
    <property type="match status" value="1"/>
</dbReference>
<evidence type="ECO:0000256" key="11">
    <source>
        <dbReference type="ARBA" id="ARBA00023163"/>
    </source>
</evidence>
<comment type="domain">
    <text evidence="12">Contains an N-terminal zinc-binding domain, a central core domain that contains the primase activity, and a C-terminal DnaB-binding domain.</text>
</comment>
<dbReference type="GO" id="GO:0003899">
    <property type="term" value="F:DNA-directed RNA polymerase activity"/>
    <property type="evidence" value="ECO:0007669"/>
    <property type="project" value="UniProtKB-UniRule"/>
</dbReference>
<dbReference type="SUPFAM" id="SSF56731">
    <property type="entry name" value="DNA primase core"/>
    <property type="match status" value="1"/>
</dbReference>
<dbReference type="InterPro" id="IPR013264">
    <property type="entry name" value="DNAG_N"/>
</dbReference>
<keyword evidence="9" id="KW-0460">Magnesium</keyword>
<reference evidence="16 17" key="1">
    <citation type="submission" date="2020-08" db="EMBL/GenBank/DDBJ databases">
        <title>Genomic Encyclopedia of Type Strains, Phase IV (KMG-IV): sequencing the most valuable type-strain genomes for metagenomic binning, comparative biology and taxonomic classification.</title>
        <authorList>
            <person name="Goeker M."/>
        </authorList>
    </citation>
    <scope>NUCLEOTIDE SEQUENCE [LARGE SCALE GENOMIC DNA]</scope>
    <source>
        <strain evidence="16 17">DSM 27165</strain>
    </source>
</reference>
<dbReference type="SUPFAM" id="SSF117023">
    <property type="entry name" value="DNA primase DnaG, C-terminal domain"/>
    <property type="match status" value="1"/>
</dbReference>
<evidence type="ECO:0000256" key="13">
    <source>
        <dbReference type="PIRNR" id="PIRNR002811"/>
    </source>
</evidence>
<dbReference type="SUPFAM" id="SSF57783">
    <property type="entry name" value="Zinc beta-ribbon"/>
    <property type="match status" value="1"/>
</dbReference>
<protein>
    <recommendedName>
        <fullName evidence="12 13">DNA primase</fullName>
        <ecNumber evidence="12">2.7.7.101</ecNumber>
    </recommendedName>
</protein>
<evidence type="ECO:0000256" key="3">
    <source>
        <dbReference type="ARBA" id="ARBA00022679"/>
    </source>
</evidence>
<keyword evidence="10 12" id="KW-0238">DNA-binding</keyword>
<dbReference type="Pfam" id="PF08278">
    <property type="entry name" value="DnaG_DnaB_bind"/>
    <property type="match status" value="1"/>
</dbReference>
<dbReference type="RefSeq" id="WP_343074229.1">
    <property type="nucleotide sequence ID" value="NZ_JACHHY010000010.1"/>
</dbReference>
<dbReference type="InterPro" id="IPR050219">
    <property type="entry name" value="DnaG_primase"/>
</dbReference>
<evidence type="ECO:0000256" key="4">
    <source>
        <dbReference type="ARBA" id="ARBA00022695"/>
    </source>
</evidence>
<dbReference type="EC" id="2.7.7.101" evidence="12"/>
<evidence type="ECO:0000313" key="17">
    <source>
        <dbReference type="Proteomes" id="UP000575898"/>
    </source>
</evidence>
<comment type="subunit">
    <text evidence="12">Monomer. Interacts with DnaB.</text>
</comment>
<comment type="catalytic activity">
    <reaction evidence="12">
        <text>ssDNA + n NTP = ssDNA/pppN(pN)n-1 hybrid + (n-1) diphosphate.</text>
        <dbReference type="EC" id="2.7.7.101"/>
    </reaction>
</comment>
<dbReference type="EMBL" id="JACHHY010000010">
    <property type="protein sequence ID" value="MBB5018577.1"/>
    <property type="molecule type" value="Genomic_DNA"/>
</dbReference>
<dbReference type="Gene3D" id="3.40.1360.10">
    <property type="match status" value="1"/>
</dbReference>
<dbReference type="Gene3D" id="1.20.50.20">
    <property type="entry name" value="DnaG, RNA polymerase domain, helical bundle"/>
    <property type="match status" value="1"/>
</dbReference>
<dbReference type="HAMAP" id="MF_00974">
    <property type="entry name" value="DNA_primase_DnaG"/>
    <property type="match status" value="1"/>
</dbReference>
<evidence type="ECO:0000259" key="15">
    <source>
        <dbReference type="PROSITE" id="PS50880"/>
    </source>
</evidence>
<dbReference type="InterPro" id="IPR030846">
    <property type="entry name" value="DnaG_bac"/>
</dbReference>
<evidence type="ECO:0000256" key="5">
    <source>
        <dbReference type="ARBA" id="ARBA00022705"/>
    </source>
</evidence>
<keyword evidence="2 12" id="KW-0639">Primosome</keyword>
<keyword evidence="1 12" id="KW-0240">DNA-directed RNA polymerase</keyword>
<dbReference type="GO" id="GO:1990077">
    <property type="term" value="C:primosome complex"/>
    <property type="evidence" value="ECO:0007669"/>
    <property type="project" value="UniProtKB-KW"/>
</dbReference>
<dbReference type="InterPro" id="IPR006295">
    <property type="entry name" value="DNA_primase_DnaG"/>
</dbReference>
<comment type="function">
    <text evidence="12 13">RNA polymerase that catalyzes the synthesis of short RNA molecules used as primers for DNA polymerase during DNA replication.</text>
</comment>
<evidence type="ECO:0000256" key="1">
    <source>
        <dbReference type="ARBA" id="ARBA00022478"/>
    </source>
</evidence>
<keyword evidence="5 12" id="KW-0235">DNA replication</keyword>
<evidence type="ECO:0000256" key="2">
    <source>
        <dbReference type="ARBA" id="ARBA00022515"/>
    </source>
</evidence>
<dbReference type="InterPro" id="IPR006171">
    <property type="entry name" value="TOPRIM_dom"/>
</dbReference>
<keyword evidence="17" id="KW-1185">Reference proteome</keyword>
<evidence type="ECO:0000256" key="6">
    <source>
        <dbReference type="ARBA" id="ARBA00022723"/>
    </source>
</evidence>
<accession>A0A840MNK1</accession>
<keyword evidence="7 12" id="KW-0863">Zinc-finger</keyword>
<evidence type="ECO:0000256" key="10">
    <source>
        <dbReference type="ARBA" id="ARBA00023125"/>
    </source>
</evidence>
<dbReference type="CDD" id="cd03364">
    <property type="entry name" value="TOPRIM_DnaG_primases"/>
    <property type="match status" value="1"/>
</dbReference>
<dbReference type="SMART" id="SM00400">
    <property type="entry name" value="ZnF_CHCC"/>
    <property type="match status" value="1"/>
</dbReference>
<evidence type="ECO:0000256" key="12">
    <source>
        <dbReference type="HAMAP-Rule" id="MF_00974"/>
    </source>
</evidence>
<dbReference type="AlphaFoldDB" id="A0A840MNK1"/>
<keyword evidence="6 12" id="KW-0479">Metal-binding</keyword>
<dbReference type="Proteomes" id="UP000575898">
    <property type="component" value="Unassembled WGS sequence"/>
</dbReference>
<dbReference type="GO" id="GO:0006269">
    <property type="term" value="P:DNA replication, synthesis of primer"/>
    <property type="evidence" value="ECO:0007669"/>
    <property type="project" value="UniProtKB-UniRule"/>
</dbReference>
<dbReference type="SMART" id="SM00766">
    <property type="entry name" value="DnaG_DnaB_bind"/>
    <property type="match status" value="1"/>
</dbReference>
<dbReference type="InterPro" id="IPR002694">
    <property type="entry name" value="Znf_CHC2"/>
</dbReference>
<dbReference type="PROSITE" id="PS50880">
    <property type="entry name" value="TOPRIM"/>
    <property type="match status" value="1"/>
</dbReference>
<dbReference type="Pfam" id="PF10410">
    <property type="entry name" value="DnaB_bind"/>
    <property type="match status" value="1"/>
</dbReference>
<keyword evidence="4 12" id="KW-0548">Nucleotidyltransferase</keyword>